<keyword evidence="2" id="KW-0175">Coiled coil</keyword>
<evidence type="ECO:0000313" key="3">
    <source>
        <dbReference type="EMBL" id="RGK59192.1"/>
    </source>
</evidence>
<feature type="coiled-coil region" evidence="2">
    <location>
        <begin position="649"/>
        <end position="676"/>
    </location>
</feature>
<reference evidence="3 4" key="1">
    <citation type="submission" date="2018-08" db="EMBL/GenBank/DDBJ databases">
        <title>A genome reference for cultivated species of the human gut microbiota.</title>
        <authorList>
            <person name="Zou Y."/>
            <person name="Xue W."/>
            <person name="Luo G."/>
        </authorList>
    </citation>
    <scope>NUCLEOTIDE SEQUENCE [LARGE SCALE GENOMIC DNA]</scope>
    <source>
        <strain evidence="3 4">TF10-34</strain>
    </source>
</reference>
<name>A0A3E4N965_9BACE</name>
<comment type="caution">
    <text evidence="3">The sequence shown here is derived from an EMBL/GenBank/DDBJ whole genome shotgun (WGS) entry which is preliminary data.</text>
</comment>
<keyword evidence="1" id="KW-0378">Hydrolase</keyword>
<gene>
    <name evidence="3" type="ORF">DXD03_17950</name>
</gene>
<dbReference type="AlphaFoldDB" id="A0A3E4N965"/>
<evidence type="ECO:0008006" key="5">
    <source>
        <dbReference type="Google" id="ProtNLM"/>
    </source>
</evidence>
<accession>A0A3E4N965</accession>
<dbReference type="Proteomes" id="UP000261210">
    <property type="component" value="Unassembled WGS sequence"/>
</dbReference>
<organism evidence="3 4">
    <name type="scientific">Bacteroides xylanisolvens</name>
    <dbReference type="NCBI Taxonomy" id="371601"/>
    <lineage>
        <taxon>Bacteria</taxon>
        <taxon>Pseudomonadati</taxon>
        <taxon>Bacteroidota</taxon>
        <taxon>Bacteroidia</taxon>
        <taxon>Bacteroidales</taxon>
        <taxon>Bacteroidaceae</taxon>
        <taxon>Bacteroides</taxon>
    </lineage>
</organism>
<dbReference type="GO" id="GO:0016787">
    <property type="term" value="F:hydrolase activity"/>
    <property type="evidence" value="ECO:0007669"/>
    <property type="project" value="UniProtKB-KW"/>
</dbReference>
<dbReference type="PANTHER" id="PTHR37842">
    <property type="match status" value="1"/>
</dbReference>
<proteinExistence type="predicted"/>
<dbReference type="GO" id="GO:0005975">
    <property type="term" value="P:carbohydrate metabolic process"/>
    <property type="evidence" value="ECO:0007669"/>
    <property type="project" value="UniProtKB-ARBA"/>
</dbReference>
<dbReference type="Gene3D" id="3.30.379.10">
    <property type="entry name" value="Chitobiase/beta-hexosaminidase domain 2-like"/>
    <property type="match status" value="1"/>
</dbReference>
<evidence type="ECO:0000313" key="4">
    <source>
        <dbReference type="Proteomes" id="UP000261210"/>
    </source>
</evidence>
<dbReference type="SUPFAM" id="SSF55545">
    <property type="entry name" value="beta-N-acetylhexosaminidase-like domain"/>
    <property type="match status" value="1"/>
</dbReference>
<sequence length="710" mass="83369">MLRLTKNVNGLNQQRTVKSMKNYSRLFLLHLIALFGVSIPSLAIDTNSSLKLQKGNFKILLSKNEMEPVKLAAKTLCKDFEKVMHYKPEIFQNTDDTQQIDIVIINEAVDNPLFQSRFIRPLDGFESHRVYCSPEEKRIYLHGKDMRGAIYAIYTFSELFLGVPPLWYFCSWEPQYKKQVEIKSSFDYFKKSPQVRYRAWFPNDTDLFKPWRRLSKENDELWLETMLRLKLNTVELEATVTYPDYKLNSQAALLRKYGLVLTSHHHVACNNNLMNWAGYWRKVRGVEPPELLLSNEKALIEFWQYSIETVCRNKQENLWQIAFRGVNDQPFWAAFSDAPKDDKERADIINRMIRIQLAMIKKATGEEDPFVRMTFYDELSDLLAKGYLQPPTGKNMLWTFVAGRRDHYPYDDLVSFDTTKQVKLGYYMNLQFTSTGAHLAPAEGPWKMEANYRYVNTRGPLTFSVVNAGNLREFVMEMSANARMMWDMQAYNTDSFLIDFCSQYFGQKYAEEVAKLYHDYYYAYWQQKPSEFPGMERQFIFQDLRYSRVFDQIGKRFSDFSPNPLYDIGFERVPGRSFRIDGNNQVDSLIAGMKKTAVRFEEVSQRCENLLKRLPKQDQRFFRDNLAAPCHYMAALSRSLYHFVSAYKEKESSKRAENLDIAIRRLEEARDALYDTQEGVFSTWYAGDSADGKFNIPAKLKLLRELRNKI</sequence>
<dbReference type="EMBL" id="QSQU01000030">
    <property type="protein sequence ID" value="RGK59192.1"/>
    <property type="molecule type" value="Genomic_DNA"/>
</dbReference>
<dbReference type="InterPro" id="IPR031924">
    <property type="entry name" value="GH115"/>
</dbReference>
<evidence type="ECO:0000256" key="2">
    <source>
        <dbReference type="SAM" id="Coils"/>
    </source>
</evidence>
<dbReference type="PANTHER" id="PTHR37842:SF2">
    <property type="entry name" value="GYLCOSYL HYDROLASE 115 C-TERMINAL DOMAIN-CONTAINING PROTEIN"/>
    <property type="match status" value="1"/>
</dbReference>
<dbReference type="InterPro" id="IPR029018">
    <property type="entry name" value="Hex-like_dom2"/>
</dbReference>
<dbReference type="Gene3D" id="3.20.20.520">
    <property type="entry name" value="Glycosyl hydrolase family 115"/>
    <property type="match status" value="1"/>
</dbReference>
<dbReference type="InterPro" id="IPR042301">
    <property type="entry name" value="GH115_sf"/>
</dbReference>
<dbReference type="Pfam" id="PF15979">
    <property type="entry name" value="Glyco_hydro_115"/>
    <property type="match status" value="1"/>
</dbReference>
<protein>
    <recommendedName>
        <fullName evidence="5">Glycosyl hydrolase family 115</fullName>
    </recommendedName>
</protein>
<evidence type="ECO:0000256" key="1">
    <source>
        <dbReference type="ARBA" id="ARBA00022801"/>
    </source>
</evidence>